<dbReference type="Proteomes" id="UP000280346">
    <property type="component" value="Unassembled WGS sequence"/>
</dbReference>
<reference evidence="3 4" key="1">
    <citation type="submission" date="2018-12" db="EMBL/GenBank/DDBJ databases">
        <authorList>
            <person name="Yang Y."/>
        </authorList>
    </citation>
    <scope>NUCLEOTIDE SEQUENCE [LARGE SCALE GENOMIC DNA]</scope>
    <source>
        <strain evidence="3 4">GSF71</strain>
    </source>
</reference>
<feature type="transmembrane region" description="Helical" evidence="2">
    <location>
        <begin position="461"/>
        <end position="481"/>
    </location>
</feature>
<feature type="transmembrane region" description="Helical" evidence="2">
    <location>
        <begin position="622"/>
        <end position="643"/>
    </location>
</feature>
<feature type="transmembrane region" description="Helical" evidence="2">
    <location>
        <begin position="824"/>
        <end position="842"/>
    </location>
</feature>
<dbReference type="Pfam" id="PF10101">
    <property type="entry name" value="DUF2339"/>
    <property type="match status" value="1"/>
</dbReference>
<keyword evidence="2" id="KW-1133">Transmembrane helix</keyword>
<dbReference type="PIRSF" id="PIRSF035905">
    <property type="entry name" value="UCP035905_mp"/>
    <property type="match status" value="1"/>
</dbReference>
<accession>A0A433J2Z6</accession>
<dbReference type="PANTHER" id="PTHR38434">
    <property type="entry name" value="BLL2549 PROTEIN"/>
    <property type="match status" value="1"/>
</dbReference>
<feature type="transmembrane region" description="Helical" evidence="2">
    <location>
        <begin position="849"/>
        <end position="867"/>
    </location>
</feature>
<feature type="transmembrane region" description="Helical" evidence="2">
    <location>
        <begin position="760"/>
        <end position="777"/>
    </location>
</feature>
<dbReference type="OrthoDB" id="5422830at2"/>
<proteinExistence type="predicted"/>
<feature type="transmembrane region" description="Helical" evidence="2">
    <location>
        <begin position="517"/>
        <end position="536"/>
    </location>
</feature>
<feature type="transmembrane region" description="Helical" evidence="2">
    <location>
        <begin position="655"/>
        <end position="678"/>
    </location>
</feature>
<name>A0A433J2Z6_9PROT</name>
<feature type="transmembrane region" description="Helical" evidence="2">
    <location>
        <begin position="362"/>
        <end position="380"/>
    </location>
</feature>
<dbReference type="RefSeq" id="WP_127002603.1">
    <property type="nucleotide sequence ID" value="NZ_JBNPXW010000001.1"/>
</dbReference>
<evidence type="ECO:0000256" key="1">
    <source>
        <dbReference type="SAM" id="MobiDB-lite"/>
    </source>
</evidence>
<feature type="transmembrane region" description="Helical" evidence="2">
    <location>
        <begin position="543"/>
        <end position="564"/>
    </location>
</feature>
<feature type="transmembrane region" description="Helical" evidence="2">
    <location>
        <begin position="137"/>
        <end position="158"/>
    </location>
</feature>
<sequence length="926" mass="98797">MEFLLVLLAVGVVYQRLNRRLKAQAREIDDLRKALTRLAAGGPAPVPQPAVDAVLGLADTVAPPEEAVAPVPVLADELPPAVPDPATEPADPFAPPEPGRSRWRDLEESLASRWLIWLGGATMALAAAFFIKLSAELGWLGPSVRIALGLLAGAGLMVGGEWLRRRPEQRFIATLKPDYVPPALTAAGLFTAFASVYGGFALFDLFAPLVAFALLAALAMVGIGLSLLQGPFIAALGLLAGFVTPLLVSSNDPMAWGLFAYLLALNGAGMAVVLYRGWRWLGWGTLAGAALWPLLWMLDPWRPGDALPVGLYLLLTAALFLMPAVLGRWEDAEPVEAVPVVTGWRAALPSWARRKKRHPADGLAVAGMRVLGALVAGLTWTDSHGSVSLAVLGLFAALALVAGRRVERLGVVAWTASLVVLAALVPWSLPYVPNLPPALNEEGQPVVTAVTEIVPGEIGRFLWTVGGFAAMFGIGGFVALWEARRIALWASLSALVPLALLAFAYATVEPPYTDTAWPMAALGLAALLVGAVTPLARHRHRPGATLGMAAFAAGAVGAISLGATMTLREAWLTVALALQVPVLAWLERRLDVRELRGVALLVALAVLARLAVNPYVLDYEGMAWIAYGYGLPALGFLLAAHWLRRAPDGRGDDLVVMVLEAGGLIFTTMMVSLGIHRWMVEDLTEAPSTLVEASLHTLAWLGLAVLLAADRRWTARPVAVWGRRALVALAAFHVVGWQVLDLNPLWTDESVGDWPVVNRLLLAYGAPGALGLVYLWLDPPPLPRLRQMAPLLPFALFALNLALEIRRVFQGPVLSGYDMSNAEWYSYSAGFLLFGVALMVVALRFGWGWMRHAGLALVLAVVAKVFLSDMEDLEGLYRVASFLGLGVSLIGIGYLYQRVLLPTGRAPAAGGPPDGPPVGPLGERMD</sequence>
<organism evidence="3 4">
    <name type="scientific">Azospirillum doebereinerae</name>
    <dbReference type="NCBI Taxonomy" id="92933"/>
    <lineage>
        <taxon>Bacteria</taxon>
        <taxon>Pseudomonadati</taxon>
        <taxon>Pseudomonadota</taxon>
        <taxon>Alphaproteobacteria</taxon>
        <taxon>Rhodospirillales</taxon>
        <taxon>Azospirillaceae</taxon>
        <taxon>Azospirillum</taxon>
    </lineage>
</organism>
<feature type="transmembrane region" description="Helical" evidence="2">
    <location>
        <begin position="110"/>
        <end position="131"/>
    </location>
</feature>
<feature type="transmembrane region" description="Helical" evidence="2">
    <location>
        <begin position="206"/>
        <end position="225"/>
    </location>
</feature>
<feature type="region of interest" description="Disordered" evidence="1">
    <location>
        <begin position="78"/>
        <end position="101"/>
    </location>
</feature>
<feature type="transmembrane region" description="Helical" evidence="2">
    <location>
        <begin position="409"/>
        <end position="429"/>
    </location>
</feature>
<feature type="transmembrane region" description="Helical" evidence="2">
    <location>
        <begin position="690"/>
        <end position="709"/>
    </location>
</feature>
<feature type="transmembrane region" description="Helical" evidence="2">
    <location>
        <begin position="386"/>
        <end position="402"/>
    </location>
</feature>
<comment type="caution">
    <text evidence="3">The sequence shown here is derived from an EMBL/GenBank/DDBJ whole genome shotgun (WGS) entry which is preliminary data.</text>
</comment>
<dbReference type="InterPro" id="IPR019286">
    <property type="entry name" value="DUF2339_TM"/>
</dbReference>
<feature type="transmembrane region" description="Helical" evidence="2">
    <location>
        <begin position="254"/>
        <end position="275"/>
    </location>
</feature>
<feature type="transmembrane region" description="Helical" evidence="2">
    <location>
        <begin position="280"/>
        <end position="297"/>
    </location>
</feature>
<keyword evidence="2" id="KW-0812">Transmembrane</keyword>
<feature type="transmembrane region" description="Helical" evidence="2">
    <location>
        <begin position="486"/>
        <end position="505"/>
    </location>
</feature>
<protein>
    <submittedName>
        <fullName evidence="3">DUF2339 domain-containing protein</fullName>
    </submittedName>
</protein>
<keyword evidence="4" id="KW-1185">Reference proteome</keyword>
<feature type="transmembrane region" description="Helical" evidence="2">
    <location>
        <begin position="721"/>
        <end position="740"/>
    </location>
</feature>
<feature type="transmembrane region" description="Helical" evidence="2">
    <location>
        <begin position="570"/>
        <end position="586"/>
    </location>
</feature>
<dbReference type="InterPro" id="IPR014600">
    <property type="entry name" value="UCP035905_mem"/>
</dbReference>
<dbReference type="EMBL" id="RZIJ01000023">
    <property type="protein sequence ID" value="RUQ66078.1"/>
    <property type="molecule type" value="Genomic_DNA"/>
</dbReference>
<evidence type="ECO:0000256" key="2">
    <source>
        <dbReference type="SAM" id="Phobius"/>
    </source>
</evidence>
<dbReference type="PANTHER" id="PTHR38434:SF1">
    <property type="entry name" value="BLL2549 PROTEIN"/>
    <property type="match status" value="1"/>
</dbReference>
<feature type="transmembrane region" description="Helical" evidence="2">
    <location>
        <begin position="309"/>
        <end position="326"/>
    </location>
</feature>
<evidence type="ECO:0000313" key="4">
    <source>
        <dbReference type="Proteomes" id="UP000280346"/>
    </source>
</evidence>
<feature type="transmembrane region" description="Helical" evidence="2">
    <location>
        <begin position="232"/>
        <end position="248"/>
    </location>
</feature>
<dbReference type="AlphaFoldDB" id="A0A433J2Z6"/>
<feature type="transmembrane region" description="Helical" evidence="2">
    <location>
        <begin position="789"/>
        <end position="809"/>
    </location>
</feature>
<gene>
    <name evidence="3" type="ORF">EJ913_23830</name>
</gene>
<keyword evidence="2" id="KW-0472">Membrane</keyword>
<feature type="transmembrane region" description="Helical" evidence="2">
    <location>
        <begin position="879"/>
        <end position="896"/>
    </location>
</feature>
<feature type="transmembrane region" description="Helical" evidence="2">
    <location>
        <begin position="598"/>
        <end position="616"/>
    </location>
</feature>
<feature type="transmembrane region" description="Helical" evidence="2">
    <location>
        <begin position="179"/>
        <end position="200"/>
    </location>
</feature>
<feature type="region of interest" description="Disordered" evidence="1">
    <location>
        <begin position="907"/>
        <end position="926"/>
    </location>
</feature>
<evidence type="ECO:0000313" key="3">
    <source>
        <dbReference type="EMBL" id="RUQ66078.1"/>
    </source>
</evidence>